<dbReference type="AlphaFoldDB" id="A0A8J5N8B4"/>
<dbReference type="PANTHER" id="PTHR12137:SF54">
    <property type="entry name" value="CARBOHYDRATE SULFOTRANSFERASE"/>
    <property type="match status" value="1"/>
</dbReference>
<keyword evidence="8 9" id="KW-0325">Glycoprotein</keyword>
<evidence type="ECO:0000313" key="10">
    <source>
        <dbReference type="EMBL" id="KAG7174844.1"/>
    </source>
</evidence>
<keyword evidence="9" id="KW-0119">Carbohydrate metabolism</keyword>
<dbReference type="InterPro" id="IPR018011">
    <property type="entry name" value="Carb_sulfotrans_8-10"/>
</dbReference>
<evidence type="ECO:0000256" key="1">
    <source>
        <dbReference type="ARBA" id="ARBA00004323"/>
    </source>
</evidence>
<keyword evidence="11" id="KW-1185">Reference proteome</keyword>
<accession>A0A8J5N8B4</accession>
<evidence type="ECO:0000256" key="9">
    <source>
        <dbReference type="RuleBase" id="RU364020"/>
    </source>
</evidence>
<dbReference type="GO" id="GO:0000139">
    <property type="term" value="C:Golgi membrane"/>
    <property type="evidence" value="ECO:0007669"/>
    <property type="project" value="UniProtKB-SubCell"/>
</dbReference>
<evidence type="ECO:0000256" key="8">
    <source>
        <dbReference type="ARBA" id="ARBA00023180"/>
    </source>
</evidence>
<comment type="similarity">
    <text evidence="2 9">Belongs to the sulfotransferase 2 family.</text>
</comment>
<keyword evidence="9" id="KW-0735">Signal-anchor</keyword>
<keyword evidence="3 9" id="KW-0808">Transferase</keyword>
<comment type="caution">
    <text evidence="10">The sequence shown here is derived from an EMBL/GenBank/DDBJ whole genome shotgun (WGS) entry which is preliminary data.</text>
</comment>
<evidence type="ECO:0000256" key="2">
    <source>
        <dbReference type="ARBA" id="ARBA00006339"/>
    </source>
</evidence>
<dbReference type="GO" id="GO:0008146">
    <property type="term" value="F:sulfotransferase activity"/>
    <property type="evidence" value="ECO:0007669"/>
    <property type="project" value="InterPro"/>
</dbReference>
<evidence type="ECO:0000256" key="7">
    <source>
        <dbReference type="ARBA" id="ARBA00023136"/>
    </source>
</evidence>
<keyword evidence="7" id="KW-0472">Membrane</keyword>
<dbReference type="Proteomes" id="UP000747542">
    <property type="component" value="Unassembled WGS sequence"/>
</dbReference>
<dbReference type="Pfam" id="PF03567">
    <property type="entry name" value="Sulfotransfer_2"/>
    <property type="match status" value="1"/>
</dbReference>
<dbReference type="PANTHER" id="PTHR12137">
    <property type="entry name" value="CARBOHYDRATE SULFOTRANSFERASE"/>
    <property type="match status" value="1"/>
</dbReference>
<evidence type="ECO:0000256" key="6">
    <source>
        <dbReference type="ARBA" id="ARBA00023034"/>
    </source>
</evidence>
<evidence type="ECO:0000313" key="11">
    <source>
        <dbReference type="Proteomes" id="UP000747542"/>
    </source>
</evidence>
<evidence type="ECO:0000256" key="4">
    <source>
        <dbReference type="ARBA" id="ARBA00022692"/>
    </source>
</evidence>
<proteinExistence type="inferred from homology"/>
<comment type="subcellular location">
    <subcellularLocation>
        <location evidence="1 9">Golgi apparatus membrane</location>
        <topology evidence="1 9">Single-pass type II membrane protein</topology>
    </subcellularLocation>
</comment>
<dbReference type="EMBL" id="JAHLQT010006619">
    <property type="protein sequence ID" value="KAG7174844.1"/>
    <property type="molecule type" value="Genomic_DNA"/>
</dbReference>
<keyword evidence="4" id="KW-0812">Transmembrane</keyword>
<keyword evidence="5" id="KW-1133">Transmembrane helix</keyword>
<dbReference type="GO" id="GO:0016051">
    <property type="term" value="P:carbohydrate biosynthetic process"/>
    <property type="evidence" value="ECO:0007669"/>
    <property type="project" value="InterPro"/>
</dbReference>
<name>A0A8J5N8B4_HOMAM</name>
<reference evidence="10" key="1">
    <citation type="journal article" date="2021" name="Sci. Adv.">
        <title>The American lobster genome reveals insights on longevity, neural, and immune adaptations.</title>
        <authorList>
            <person name="Polinski J.M."/>
            <person name="Zimin A.V."/>
            <person name="Clark K.F."/>
            <person name="Kohn A.B."/>
            <person name="Sadowski N."/>
            <person name="Timp W."/>
            <person name="Ptitsyn A."/>
            <person name="Khanna P."/>
            <person name="Romanova D.Y."/>
            <person name="Williams P."/>
            <person name="Greenwood S.J."/>
            <person name="Moroz L.L."/>
            <person name="Walt D.R."/>
            <person name="Bodnar A.G."/>
        </authorList>
    </citation>
    <scope>NUCLEOTIDE SEQUENCE</scope>
    <source>
        <strain evidence="10">GMGI-L3</strain>
    </source>
</reference>
<dbReference type="EC" id="2.8.2.-" evidence="9"/>
<protein>
    <recommendedName>
        <fullName evidence="9">Carbohydrate sulfotransferase</fullName>
        <ecNumber evidence="9">2.8.2.-</ecNumber>
    </recommendedName>
</protein>
<sequence length="350" mass="40928">MLNNVDHDKNKIKQMQSALRNVGKVWYQSNKHDFVLPHKNQENVHIQVIPKNMSEEMVPQEIYEVENDLEPDPEVFTAIAITKKNASEEISQEDPRKDQDDSNIDANTKFFLEREQVYRRRWARIKGVCNLLRGAGSYGSLSATPLHRLRWLNSHKLIMCFNAKVGTSTWLQYLMEAGYPGVLRNSSNWHHTAEIYLKPSQKRLSKITLALMNRYSKVMIVRHPFARIVSAYIDKIASSPFSKLSRYIIKRYSHQESGQTFRAPSFEEFVRYLVDSTPVEDDVRVKKKHRTNRHWFPYYANCAPCDIQYNVIATMDTKLPTNLTLALHQRYRIDFLMFGYDVTSYLSSPN</sequence>
<dbReference type="InterPro" id="IPR005331">
    <property type="entry name" value="Sulfotransferase"/>
</dbReference>
<keyword evidence="6 9" id="KW-0333">Golgi apparatus</keyword>
<gene>
    <name evidence="10" type="primary">Chst10-L4</name>
    <name evidence="10" type="ORF">Hamer_G020724</name>
</gene>
<evidence type="ECO:0000256" key="5">
    <source>
        <dbReference type="ARBA" id="ARBA00022989"/>
    </source>
</evidence>
<organism evidence="10 11">
    <name type="scientific">Homarus americanus</name>
    <name type="common">American lobster</name>
    <dbReference type="NCBI Taxonomy" id="6706"/>
    <lineage>
        <taxon>Eukaryota</taxon>
        <taxon>Metazoa</taxon>
        <taxon>Ecdysozoa</taxon>
        <taxon>Arthropoda</taxon>
        <taxon>Crustacea</taxon>
        <taxon>Multicrustacea</taxon>
        <taxon>Malacostraca</taxon>
        <taxon>Eumalacostraca</taxon>
        <taxon>Eucarida</taxon>
        <taxon>Decapoda</taxon>
        <taxon>Pleocyemata</taxon>
        <taxon>Astacidea</taxon>
        <taxon>Nephropoidea</taxon>
        <taxon>Nephropidae</taxon>
        <taxon>Homarus</taxon>
    </lineage>
</organism>
<evidence type="ECO:0000256" key="3">
    <source>
        <dbReference type="ARBA" id="ARBA00022679"/>
    </source>
</evidence>